<dbReference type="SMART" id="SM00453">
    <property type="entry name" value="WSN"/>
    <property type="match status" value="1"/>
</dbReference>
<proteinExistence type="predicted"/>
<reference evidence="6 7" key="1">
    <citation type="journal article" date="1998" name="Science">
        <title>Genome sequence of the nematode C. elegans: a platform for investigating biology.</title>
        <authorList>
            <consortium name="The C. elegans sequencing consortium"/>
            <person name="Sulson J.E."/>
            <person name="Waterston R."/>
        </authorList>
    </citation>
    <scope>NUCLEOTIDE SEQUENCE [LARGE SCALE GENOMIC DNA]</scope>
    <source>
        <strain evidence="6 7">Bristol N2</strain>
    </source>
</reference>
<dbReference type="PROSITE" id="PS00383">
    <property type="entry name" value="TYR_PHOSPHATASE_1"/>
    <property type="match status" value="1"/>
</dbReference>
<dbReference type="Pfam" id="PF02206">
    <property type="entry name" value="WSN"/>
    <property type="match status" value="1"/>
</dbReference>
<keyword evidence="7" id="KW-1185">Reference proteome</keyword>
<dbReference type="HOGENOM" id="CLU_246369_0_0_1"/>
<feature type="transmembrane region" description="Helical" evidence="3">
    <location>
        <begin position="850"/>
        <end position="874"/>
    </location>
</feature>
<dbReference type="InterPro" id="IPR003125">
    <property type="entry name" value="WSN"/>
</dbReference>
<keyword evidence="1" id="KW-0175">Coiled coil</keyword>
<evidence type="ECO:0000313" key="8">
    <source>
        <dbReference type="WormBase" id="K09F6.3"/>
    </source>
</evidence>
<dbReference type="PhylomeDB" id="O16728"/>
<dbReference type="Gene3D" id="3.90.190.10">
    <property type="entry name" value="Protein tyrosine phosphatase superfamily"/>
    <property type="match status" value="1"/>
</dbReference>
<feature type="region of interest" description="Disordered" evidence="2">
    <location>
        <begin position="810"/>
        <end position="840"/>
    </location>
</feature>
<keyword evidence="3" id="KW-1133">Transmembrane helix</keyword>
<sequence>MRQRKEKYCAMDWRIVLILTVLAIIPCIYGFNSIETISSTTDRMSPHRVDRQTTDDPLGFSINRMQKISRIVNSIYLTAELTAGTANTYDLIAEFFNFGPDSYNKLQSIDMKELKSGLEEIVSIHSELTYTDIDKRAEQRFRHLIEIRKEVEGVGSLEDIKDAQANYKSELETFKKTTFDTAGIEEFQNAVKNFIGAAADVEKYSNLEKLTDVDIMYARPLIYTLKTSIENLAKSYSSINSFDDFEKIRNPSEFVDPISKIVSGYKKYNASRTTIERDGNFAKGMQSNANNMKRLENVASVFEGLGSFVKNLQAVIDVRQTMHLPKYTVGFIDGTFDPKKVVTDLEDDWVQSVTHEMDLNRTINLLLPIGDHVSAIEASFLSSSSKQSKFFTGFKSSETEVSPVDGSIDSIISTSKKVSECIIAPLTYLESIKEVEILLQAIESLKKTVDTLVGTKELVNWVKTNDVVLKEVEALCSYTDEEKKDFESSVPIKLKGLKSSENYTSLIKTLNQSSLFADAVFSEKLSTTGQETAYILGGLQSLDAFYNSATDHIAFFDCLLNVAYYDLIPLAIDTLNKVRKMDVQPIRDGIDVVNDLFNVSNQLDELKTKLRELNDPNFSIAETPLSNPSLHTTTIGLSVRGVIRMKDEIDHRSDFDVVIENAEMVDQEMKNTGKKAINMVEFGSRLKKLKSELEGWKSNITVGGAHRIRRSTPSLADYAHIFQNALKVGGVDDDLKKLMDAVKDFEKTGKDAATKVKLKEVIASLNSLNSIGLQLSSFATPFTAIGQSFSALDAFFVSNGKIITTPAPIVSSSGASQEGQKSAGGSMTLQPSQTVSVTTTEEPMDESTNLMIFIGIGCGIVLVSALIVAVVCFYKRNKIANDDMEQGTKIEKEKIARELAAQEAQNIEAEKKKKEIKDLEAKVDYEKQKGEKIKEEAEKEIQDHRKKVEDDKLPKFYDIRSPTIEDATALEGDKGATNNGKLPLKAMYQFCKSILRIANLAPNNAIVESEKYSEQDRYSDVLCGMDNRILIDEDVCRRCYFKDQYINANYLELPNGNRMILTQAPMSRTEHFKPEKDKKRKNLYSLSDEEEEISYLVQTVDKFYQTIVQTGTEVVAMLCDFNEEGVEKCSSYFPLEKDGKQKFHNVNVCTTNVQHPSADVVLRTLVITSYLGEKKKTHTVKHYSYKGWIEKNAPELPREILNIFRVARNSKSLVVHCSNGIGRSAAFVFAEFVYQKMIRSLDTTSTVNLDFLSLLTELRHSRPRAIHTPMQLAFSIMMVLDFVMNNFPKGEMEAKYQEIRKSYLHARQMMHKDLEFDGSDGKTVDIALDEDGHGIPEKKGKKKTNKKAAQQASVKKDEKSKKKSKKDSKKGSKMDMKTAEEGMKSLQKKAA</sequence>
<dbReference type="EMBL" id="BX284602">
    <property type="protein sequence ID" value="CCD61659.2"/>
    <property type="molecule type" value="Genomic_DNA"/>
</dbReference>
<dbReference type="PaxDb" id="6239-K09F6.3"/>
<dbReference type="eggNOG" id="KOG0789">
    <property type="taxonomic scope" value="Eukaryota"/>
</dbReference>
<protein>
    <submittedName>
        <fullName evidence="6">WSN domain-containing protein</fullName>
    </submittedName>
</protein>
<dbReference type="Pfam" id="PF00102">
    <property type="entry name" value="Y_phosphatase"/>
    <property type="match status" value="1"/>
</dbReference>
<dbReference type="PRINTS" id="PR00700">
    <property type="entry name" value="PRTYPHPHTASE"/>
</dbReference>
<dbReference type="PANTHER" id="PTHR32525:SF4">
    <property type="entry name" value="WSN DOMAIN-CONTAINING PROTEIN"/>
    <property type="match status" value="1"/>
</dbReference>
<evidence type="ECO:0000313" key="7">
    <source>
        <dbReference type="Proteomes" id="UP000001940"/>
    </source>
</evidence>
<name>O16728_CAEEL</name>
<dbReference type="PANTHER" id="PTHR32525">
    <property type="entry name" value="PROTEIN-TYROSINE-PHOSPHATASE"/>
    <property type="match status" value="1"/>
</dbReference>
<dbReference type="AGR" id="WB:WBGene00019586"/>
<dbReference type="WormBase" id="K09F6.3">
    <property type="protein sequence ID" value="CE52038"/>
    <property type="gene ID" value="WBGene00019586"/>
</dbReference>
<dbReference type="InterPro" id="IPR003595">
    <property type="entry name" value="Tyr_Pase_cat"/>
</dbReference>
<evidence type="ECO:0000256" key="3">
    <source>
        <dbReference type="SAM" id="Phobius"/>
    </source>
</evidence>
<dbReference type="CDD" id="cd00047">
    <property type="entry name" value="PTPc"/>
    <property type="match status" value="1"/>
</dbReference>
<dbReference type="SUPFAM" id="SSF52799">
    <property type="entry name" value="(Phosphotyrosine protein) phosphatases II"/>
    <property type="match status" value="1"/>
</dbReference>
<dbReference type="AlphaFoldDB" id="O16728"/>
<dbReference type="Bgee" id="WBGene00019586">
    <property type="expression patterns" value="Expressed in adult organism and 1 other cell type or tissue"/>
</dbReference>
<dbReference type="GO" id="GO:0004725">
    <property type="term" value="F:protein tyrosine phosphatase activity"/>
    <property type="evidence" value="ECO:0007669"/>
    <property type="project" value="InterPro"/>
</dbReference>
<dbReference type="InterPro" id="IPR016130">
    <property type="entry name" value="Tyr_Pase_AS"/>
</dbReference>
<evidence type="ECO:0000256" key="1">
    <source>
        <dbReference type="SAM" id="Coils"/>
    </source>
</evidence>
<organism evidence="6 7">
    <name type="scientific">Caenorhabditis elegans</name>
    <dbReference type="NCBI Taxonomy" id="6239"/>
    <lineage>
        <taxon>Eukaryota</taxon>
        <taxon>Metazoa</taxon>
        <taxon>Ecdysozoa</taxon>
        <taxon>Nematoda</taxon>
        <taxon>Chromadorea</taxon>
        <taxon>Rhabditida</taxon>
        <taxon>Rhabditina</taxon>
        <taxon>Rhabditomorpha</taxon>
        <taxon>Rhabditoidea</taxon>
        <taxon>Rhabditidae</taxon>
        <taxon>Peloderinae</taxon>
        <taxon>Caenorhabditis</taxon>
    </lineage>
</organism>
<dbReference type="InterPro" id="IPR000387">
    <property type="entry name" value="Tyr_Pase_dom"/>
</dbReference>
<evidence type="ECO:0000259" key="4">
    <source>
        <dbReference type="PROSITE" id="PS50055"/>
    </source>
</evidence>
<dbReference type="UCSC" id="K09F6.3">
    <property type="organism name" value="c. elegans"/>
</dbReference>
<dbReference type="FunCoup" id="O16728">
    <property type="interactions" value="171"/>
</dbReference>
<evidence type="ECO:0000256" key="2">
    <source>
        <dbReference type="SAM" id="MobiDB-lite"/>
    </source>
</evidence>
<dbReference type="Proteomes" id="UP000001940">
    <property type="component" value="Chromosome II"/>
</dbReference>
<dbReference type="InterPro" id="IPR000242">
    <property type="entry name" value="PTP_cat"/>
</dbReference>
<feature type="domain" description="Tyrosine specific protein phosphatases" evidence="5">
    <location>
        <begin position="1198"/>
        <end position="1273"/>
    </location>
</feature>
<evidence type="ECO:0000313" key="6">
    <source>
        <dbReference type="EMBL" id="CCD61659.2"/>
    </source>
</evidence>
<keyword evidence="3" id="KW-0472">Membrane</keyword>
<keyword evidence="3" id="KW-0812">Transmembrane</keyword>
<feature type="coiled-coil region" evidence="1">
    <location>
        <begin position="890"/>
        <end position="947"/>
    </location>
</feature>
<feature type="region of interest" description="Disordered" evidence="2">
    <location>
        <begin position="1327"/>
        <end position="1391"/>
    </location>
</feature>
<evidence type="ECO:0000259" key="5">
    <source>
        <dbReference type="PROSITE" id="PS50056"/>
    </source>
</evidence>
<feature type="domain" description="Tyrosine-protein phosphatase" evidence="4">
    <location>
        <begin position="1014"/>
        <end position="1282"/>
    </location>
</feature>
<dbReference type="PeptideAtlas" id="O16728"/>
<dbReference type="PROSITE" id="PS50056">
    <property type="entry name" value="TYR_PHOSPHATASE_2"/>
    <property type="match status" value="1"/>
</dbReference>
<feature type="compositionally biased region" description="Basic and acidic residues" evidence="2">
    <location>
        <begin position="1369"/>
        <end position="1383"/>
    </location>
</feature>
<dbReference type="SMART" id="SM00404">
    <property type="entry name" value="PTPc_motif"/>
    <property type="match status" value="1"/>
</dbReference>
<dbReference type="PROSITE" id="PS50055">
    <property type="entry name" value="TYR_PHOSPHATASE_PTP"/>
    <property type="match status" value="1"/>
</dbReference>
<dbReference type="InParanoid" id="O16728"/>
<dbReference type="SMART" id="SM00194">
    <property type="entry name" value="PTPc"/>
    <property type="match status" value="1"/>
</dbReference>
<dbReference type="STRING" id="6239.K09F6.3.1"/>
<dbReference type="InterPro" id="IPR029021">
    <property type="entry name" value="Prot-tyrosine_phosphatase-like"/>
</dbReference>
<accession>O16728</accession>
<dbReference type="OrthoDB" id="5871808at2759"/>
<feature type="transmembrane region" description="Helical" evidence="3">
    <location>
        <begin position="12"/>
        <end position="31"/>
    </location>
</feature>
<gene>
    <name evidence="6" type="ORF">CELE_K09F6.3</name>
    <name evidence="6 8" type="ORF">K09F6.3</name>
</gene>
<dbReference type="SMR" id="O16728"/>